<organism evidence="1 2">
    <name type="scientific">Persea americana</name>
    <name type="common">Avocado</name>
    <dbReference type="NCBI Taxonomy" id="3435"/>
    <lineage>
        <taxon>Eukaryota</taxon>
        <taxon>Viridiplantae</taxon>
        <taxon>Streptophyta</taxon>
        <taxon>Embryophyta</taxon>
        <taxon>Tracheophyta</taxon>
        <taxon>Spermatophyta</taxon>
        <taxon>Magnoliopsida</taxon>
        <taxon>Magnoliidae</taxon>
        <taxon>Laurales</taxon>
        <taxon>Lauraceae</taxon>
        <taxon>Persea</taxon>
    </lineage>
</organism>
<gene>
    <name evidence="1" type="ORF">MRB53_020523</name>
</gene>
<dbReference type="Proteomes" id="UP001234297">
    <property type="component" value="Chromosome 6"/>
</dbReference>
<evidence type="ECO:0000313" key="2">
    <source>
        <dbReference type="Proteomes" id="UP001234297"/>
    </source>
</evidence>
<sequence length="105" mass="11771">MCVINELHTTADVVNIVRTGRLGWAVVFGALRLWLVLRSCGVANLQARIRSDVQMAKAFEAHVAGDPRFEIVVPWRFSLVCFRLNSPGRVHSVDELNQKLLDSVN</sequence>
<protein>
    <submittedName>
        <fullName evidence="1">Uncharacterized protein</fullName>
    </submittedName>
</protein>
<comment type="caution">
    <text evidence="1">The sequence shown here is derived from an EMBL/GenBank/DDBJ whole genome shotgun (WGS) entry which is preliminary data.</text>
</comment>
<dbReference type="EMBL" id="CM056814">
    <property type="protein sequence ID" value="KAJ8627216.1"/>
    <property type="molecule type" value="Genomic_DNA"/>
</dbReference>
<evidence type="ECO:0000313" key="1">
    <source>
        <dbReference type="EMBL" id="KAJ8627216.1"/>
    </source>
</evidence>
<proteinExistence type="predicted"/>
<accession>A0ACC2L226</accession>
<name>A0ACC2L226_PERAE</name>
<reference evidence="1 2" key="1">
    <citation type="journal article" date="2022" name="Hortic Res">
        <title>A haplotype resolved chromosomal level avocado genome allows analysis of novel avocado genes.</title>
        <authorList>
            <person name="Nath O."/>
            <person name="Fletcher S.J."/>
            <person name="Hayward A."/>
            <person name="Shaw L.M."/>
            <person name="Masouleh A.K."/>
            <person name="Furtado A."/>
            <person name="Henry R.J."/>
            <person name="Mitter N."/>
        </authorList>
    </citation>
    <scope>NUCLEOTIDE SEQUENCE [LARGE SCALE GENOMIC DNA]</scope>
    <source>
        <strain evidence="2">cv. Hass</strain>
    </source>
</reference>
<keyword evidence="2" id="KW-1185">Reference proteome</keyword>